<feature type="transmembrane region" description="Helical" evidence="1">
    <location>
        <begin position="30"/>
        <end position="45"/>
    </location>
</feature>
<sequence length="271" mass="28018">MKNKLWLVFPAGLALTFLYGQGHVVPLAVYLLLDLAYVVGATWLIRKDPRAGLFVVPAVLLFAVASYTGGPSADDPANLVINAGGLVLCAVALVLVSGVWVAALWDGPGRLPALLSLLLVLLGSAGYFANLVSRFAVVLSGSAPAQAAVEDEAWMASEYLQGLESGDFMVVLLVCMDLLQVAYVVLMYLAAALLVDALRRAGRMTTRAASTLRGLGLVLAGLTVLGAVVGTAVPAGAYLAFGLSIPFMTTLLPSLMAGGYLTAPAVTPATK</sequence>
<proteinExistence type="predicted"/>
<protein>
    <submittedName>
        <fullName evidence="2">Uncharacterized protein</fullName>
    </submittedName>
</protein>
<organism evidence="2 3">
    <name type="scientific">Kribbella sancticallisti</name>
    <dbReference type="NCBI Taxonomy" id="460087"/>
    <lineage>
        <taxon>Bacteria</taxon>
        <taxon>Bacillati</taxon>
        <taxon>Actinomycetota</taxon>
        <taxon>Actinomycetes</taxon>
        <taxon>Propionibacteriales</taxon>
        <taxon>Kribbellaceae</taxon>
        <taxon>Kribbella</taxon>
    </lineage>
</organism>
<name>A0ABP4PTP2_9ACTN</name>
<dbReference type="EMBL" id="BAAAOS010000036">
    <property type="protein sequence ID" value="GAA1590491.1"/>
    <property type="molecule type" value="Genomic_DNA"/>
</dbReference>
<evidence type="ECO:0000256" key="1">
    <source>
        <dbReference type="SAM" id="Phobius"/>
    </source>
</evidence>
<gene>
    <name evidence="2" type="ORF">GCM10009789_50270</name>
</gene>
<feature type="transmembrane region" description="Helical" evidence="1">
    <location>
        <begin position="215"/>
        <end position="241"/>
    </location>
</feature>
<dbReference type="Proteomes" id="UP001500393">
    <property type="component" value="Unassembled WGS sequence"/>
</dbReference>
<evidence type="ECO:0000313" key="2">
    <source>
        <dbReference type="EMBL" id="GAA1590491.1"/>
    </source>
</evidence>
<reference evidence="3" key="1">
    <citation type="journal article" date="2019" name="Int. J. Syst. Evol. Microbiol.">
        <title>The Global Catalogue of Microorganisms (GCM) 10K type strain sequencing project: providing services to taxonomists for standard genome sequencing and annotation.</title>
        <authorList>
            <consortium name="The Broad Institute Genomics Platform"/>
            <consortium name="The Broad Institute Genome Sequencing Center for Infectious Disease"/>
            <person name="Wu L."/>
            <person name="Ma J."/>
        </authorList>
    </citation>
    <scope>NUCLEOTIDE SEQUENCE [LARGE SCALE GENOMIC DNA]</scope>
    <source>
        <strain evidence="3">JCM 14969</strain>
    </source>
</reference>
<keyword evidence="1" id="KW-1133">Transmembrane helix</keyword>
<keyword evidence="3" id="KW-1185">Reference proteome</keyword>
<evidence type="ECO:0000313" key="3">
    <source>
        <dbReference type="Proteomes" id="UP001500393"/>
    </source>
</evidence>
<feature type="transmembrane region" description="Helical" evidence="1">
    <location>
        <begin position="81"/>
        <end position="104"/>
    </location>
</feature>
<feature type="transmembrane region" description="Helical" evidence="1">
    <location>
        <begin position="247"/>
        <end position="266"/>
    </location>
</feature>
<feature type="transmembrane region" description="Helical" evidence="1">
    <location>
        <begin position="52"/>
        <end position="69"/>
    </location>
</feature>
<accession>A0ABP4PTP2</accession>
<keyword evidence="1" id="KW-0472">Membrane</keyword>
<dbReference type="RefSeq" id="WP_344217967.1">
    <property type="nucleotide sequence ID" value="NZ_BAAAOS010000036.1"/>
</dbReference>
<keyword evidence="1" id="KW-0812">Transmembrane</keyword>
<feature type="transmembrane region" description="Helical" evidence="1">
    <location>
        <begin position="111"/>
        <end position="129"/>
    </location>
</feature>
<feature type="transmembrane region" description="Helical" evidence="1">
    <location>
        <begin position="168"/>
        <end position="195"/>
    </location>
</feature>
<comment type="caution">
    <text evidence="2">The sequence shown here is derived from an EMBL/GenBank/DDBJ whole genome shotgun (WGS) entry which is preliminary data.</text>
</comment>